<dbReference type="EMBL" id="CP159872">
    <property type="protein sequence ID" value="XCM78656.1"/>
    <property type="molecule type" value="Genomic_DNA"/>
</dbReference>
<accession>A0AAU8JQT2</accession>
<evidence type="ECO:0008006" key="3">
    <source>
        <dbReference type="Google" id="ProtNLM"/>
    </source>
</evidence>
<reference evidence="2" key="1">
    <citation type="submission" date="2024-06" db="EMBL/GenBank/DDBJ databases">
        <title>The genome sequences of Kitasatospora sp. strain HUAS MG31.</title>
        <authorList>
            <person name="Mo P."/>
        </authorList>
    </citation>
    <scope>NUCLEOTIDE SEQUENCE</scope>
    <source>
        <strain evidence="2">HUAS MG31</strain>
    </source>
</reference>
<dbReference type="RefSeq" id="WP_354638723.1">
    <property type="nucleotide sequence ID" value="NZ_CP159872.1"/>
</dbReference>
<name>A0AAU8JQT2_9ACTN</name>
<feature type="region of interest" description="Disordered" evidence="1">
    <location>
        <begin position="158"/>
        <end position="219"/>
    </location>
</feature>
<organism evidence="2">
    <name type="scientific">Kitasatospora camelliae</name>
    <dbReference type="NCBI Taxonomy" id="3156397"/>
    <lineage>
        <taxon>Bacteria</taxon>
        <taxon>Bacillati</taxon>
        <taxon>Actinomycetota</taxon>
        <taxon>Actinomycetes</taxon>
        <taxon>Kitasatosporales</taxon>
        <taxon>Streptomycetaceae</taxon>
        <taxon>Kitasatospora</taxon>
    </lineage>
</organism>
<dbReference type="KEGG" id="kcm:ABWK59_06785"/>
<gene>
    <name evidence="2" type="ORF">ABWK59_06785</name>
</gene>
<sequence length="331" mass="35360">MSDFETIADELYGLPPTGFTEARNTASDRARKAGDRALAKRVGALRRPTLGAWAVNLLARTRPEEVEPFLALGRSLREAQAALAGPELRELSARRQQLVAALTARARAVAAEAGERLGEPQLREVEQTLRAALADERAAEAVAAGRLTTALDTTADLPAAVGVARPPEPRTRPAPARPAGRRAAARTKAEPDATTDAEADARAAAEAEVRETEARETEARAALVEAERAAVGAESALRRLEQRADRLAAAREKAAGQAERAREALRQAEDRLAGARSAEEEVRVERERAARQVADARSRVESAHERLDRPSAPDGGPDGVPDREPYEEGAG</sequence>
<feature type="region of interest" description="Disordered" evidence="1">
    <location>
        <begin position="251"/>
        <end position="331"/>
    </location>
</feature>
<dbReference type="AlphaFoldDB" id="A0AAU8JQT2"/>
<feature type="compositionally biased region" description="Basic and acidic residues" evidence="1">
    <location>
        <begin position="251"/>
        <end position="311"/>
    </location>
</feature>
<evidence type="ECO:0000313" key="2">
    <source>
        <dbReference type="EMBL" id="XCM78656.1"/>
    </source>
</evidence>
<protein>
    <recommendedName>
        <fullName evidence="3">Transposase</fullName>
    </recommendedName>
</protein>
<feature type="compositionally biased region" description="Basic and acidic residues" evidence="1">
    <location>
        <begin position="320"/>
        <end position="331"/>
    </location>
</feature>
<evidence type="ECO:0000256" key="1">
    <source>
        <dbReference type="SAM" id="MobiDB-lite"/>
    </source>
</evidence>
<proteinExistence type="predicted"/>
<feature type="compositionally biased region" description="Basic and acidic residues" evidence="1">
    <location>
        <begin position="199"/>
        <end position="219"/>
    </location>
</feature>